<dbReference type="InterPro" id="IPR051274">
    <property type="entry name" value="3-5_Exoribonuclease"/>
</dbReference>
<dbReference type="InterPro" id="IPR013520">
    <property type="entry name" value="Ribonucl_H"/>
</dbReference>
<dbReference type="PANTHER" id="PTHR23044:SF61">
    <property type="entry name" value="3'-5' EXORIBONUCLEASE 1-RELATED"/>
    <property type="match status" value="1"/>
</dbReference>
<dbReference type="PANTHER" id="PTHR23044">
    <property type="entry name" value="3'-5' EXONUCLEASE ERI1-RELATED"/>
    <property type="match status" value="1"/>
</dbReference>
<dbReference type="InterPro" id="IPR047201">
    <property type="entry name" value="ERI-1_3'hExo-like"/>
</dbReference>
<evidence type="ECO:0000256" key="3">
    <source>
        <dbReference type="ARBA" id="ARBA00022839"/>
    </source>
</evidence>
<dbReference type="SMART" id="SM00479">
    <property type="entry name" value="EXOIII"/>
    <property type="match status" value="1"/>
</dbReference>
<dbReference type="EMBL" id="HBIB01010149">
    <property type="protein sequence ID" value="CAE0244304.1"/>
    <property type="molecule type" value="Transcribed_RNA"/>
</dbReference>
<protein>
    <recommendedName>
        <fullName evidence="4">Exonuclease domain-containing protein</fullName>
    </recommendedName>
</protein>
<sequence>MGEEVHGMPHIGYEYIFVVDFEAQCNDGQRIQPQEIIEFPLLALNTRTLEVDFEFHHYVRPVAHPVLTQFCTELTGIEQHTVEGADTFPVVLEKCTQLLIEKGLLEVADHDDPGEIVVDKKGSKHFITTQTRFVRPCIFLSCGDWDFKTCLPGQCHAIGMSRYPKHFFEWINVKKVFSEVKGYRCPGMARMLEELNIELKGRHHSGIDDSRNIADMVRYLIRKGGSFTTISKLEGYPPRIGRRKKP</sequence>
<dbReference type="GO" id="GO:0003676">
    <property type="term" value="F:nucleic acid binding"/>
    <property type="evidence" value="ECO:0007669"/>
    <property type="project" value="InterPro"/>
</dbReference>
<gene>
    <name evidence="5" type="ORF">PBIL07802_LOCUS6479</name>
</gene>
<reference evidence="5" key="1">
    <citation type="submission" date="2021-01" db="EMBL/GenBank/DDBJ databases">
        <authorList>
            <person name="Corre E."/>
            <person name="Pelletier E."/>
            <person name="Niang G."/>
            <person name="Scheremetjew M."/>
            <person name="Finn R."/>
            <person name="Kale V."/>
            <person name="Holt S."/>
            <person name="Cochrane G."/>
            <person name="Meng A."/>
            <person name="Brown T."/>
            <person name="Cohen L."/>
        </authorList>
    </citation>
    <scope>NUCLEOTIDE SEQUENCE</scope>
    <source>
        <strain evidence="5">NIES-2562</strain>
    </source>
</reference>
<name>A0A7S3G4T9_9EUKA</name>
<dbReference type="AlphaFoldDB" id="A0A7S3G4T9"/>
<dbReference type="SUPFAM" id="SSF53098">
    <property type="entry name" value="Ribonuclease H-like"/>
    <property type="match status" value="1"/>
</dbReference>
<dbReference type="CDD" id="cd06133">
    <property type="entry name" value="ERI-1_3'hExo_like"/>
    <property type="match status" value="1"/>
</dbReference>
<dbReference type="InterPro" id="IPR036397">
    <property type="entry name" value="RNaseH_sf"/>
</dbReference>
<keyword evidence="3" id="KW-0269">Exonuclease</keyword>
<accession>A0A7S3G4T9</accession>
<dbReference type="Pfam" id="PF00929">
    <property type="entry name" value="RNase_T"/>
    <property type="match status" value="2"/>
</dbReference>
<evidence type="ECO:0000256" key="1">
    <source>
        <dbReference type="ARBA" id="ARBA00022722"/>
    </source>
</evidence>
<dbReference type="Gene3D" id="3.30.420.10">
    <property type="entry name" value="Ribonuclease H-like superfamily/Ribonuclease H"/>
    <property type="match status" value="1"/>
</dbReference>
<organism evidence="5">
    <name type="scientific">Palpitomonas bilix</name>
    <dbReference type="NCBI Taxonomy" id="652834"/>
    <lineage>
        <taxon>Eukaryota</taxon>
        <taxon>Eukaryota incertae sedis</taxon>
    </lineage>
</organism>
<dbReference type="GO" id="GO:0000175">
    <property type="term" value="F:3'-5'-RNA exonuclease activity"/>
    <property type="evidence" value="ECO:0007669"/>
    <property type="project" value="InterPro"/>
</dbReference>
<evidence type="ECO:0000259" key="4">
    <source>
        <dbReference type="SMART" id="SM00479"/>
    </source>
</evidence>
<dbReference type="InterPro" id="IPR012337">
    <property type="entry name" value="RNaseH-like_sf"/>
</dbReference>
<evidence type="ECO:0000256" key="2">
    <source>
        <dbReference type="ARBA" id="ARBA00022801"/>
    </source>
</evidence>
<evidence type="ECO:0000313" key="5">
    <source>
        <dbReference type="EMBL" id="CAE0244304.1"/>
    </source>
</evidence>
<keyword evidence="2" id="KW-0378">Hydrolase</keyword>
<keyword evidence="1" id="KW-0540">Nuclease</keyword>
<proteinExistence type="predicted"/>
<feature type="domain" description="Exonuclease" evidence="4">
    <location>
        <begin position="15"/>
        <end position="226"/>
    </location>
</feature>